<evidence type="ECO:0000256" key="2">
    <source>
        <dbReference type="ARBA" id="ARBA00007511"/>
    </source>
</evidence>
<reference evidence="8 9" key="1">
    <citation type="submission" date="2019-04" db="EMBL/GenBank/DDBJ databases">
        <authorList>
            <person name="Liu Q."/>
            <person name="Xin Y.-H."/>
        </authorList>
    </citation>
    <scope>NUCLEOTIDE SEQUENCE [LARGE SCALE GENOMIC DNA]</scope>
    <source>
        <strain evidence="8 9">AM23</strain>
    </source>
</reference>
<feature type="transmembrane region" description="Helical" evidence="7">
    <location>
        <begin position="39"/>
        <end position="58"/>
    </location>
</feature>
<evidence type="ECO:0000313" key="8">
    <source>
        <dbReference type="EMBL" id="THJ67397.1"/>
    </source>
</evidence>
<evidence type="ECO:0000256" key="3">
    <source>
        <dbReference type="ARBA" id="ARBA00022692"/>
    </source>
</evidence>
<evidence type="ECO:0000256" key="5">
    <source>
        <dbReference type="ARBA" id="ARBA00023136"/>
    </source>
</evidence>
<evidence type="ECO:0000256" key="4">
    <source>
        <dbReference type="ARBA" id="ARBA00022989"/>
    </source>
</evidence>
<sequence length="375" mass="40777">MPELPVVFEVGTFIVLGIVLLFDLLLVVKRPHEPSMKEAGLWVGFYIALALVFAGLMFVFTGPEYGGQFIAGWITEYSLSIDNLFVFIIIMARFSVPRKYQQEVLMVGIIIALILRGIFIALGAVFIENFSWIFYLFGIFLLYTAYRQATDAGDDEDAGDNRLIAKLQSVLPMSQSYDGNRIRTVVDGKKVFTPMIIVFVTLGLTDLLFAVDSIPAIFGLTQSAFIVFTANIFALMGLRQLYFLLGGLLTRLVYLKHALSVILAFIGVKLILHAMHVNELPFINGGEPIEWAPEIPTFVSLAVIVLTIVVAVIASLIRSRVGGDTDDGAGNTGNTGNTGGQDSAGGTGSRGDSAVDPALDEAADEAGRKNPRRRA</sequence>
<dbReference type="OrthoDB" id="5242957at2"/>
<evidence type="ECO:0000313" key="9">
    <source>
        <dbReference type="Proteomes" id="UP000305233"/>
    </source>
</evidence>
<protein>
    <submittedName>
        <fullName evidence="8">TerC family protein</fullName>
    </submittedName>
</protein>
<accession>A0A4S5E734</accession>
<evidence type="ECO:0000256" key="7">
    <source>
        <dbReference type="SAM" id="Phobius"/>
    </source>
</evidence>
<keyword evidence="5 7" id="KW-0472">Membrane</keyword>
<dbReference type="InterPro" id="IPR005496">
    <property type="entry name" value="Integral_membrane_TerC"/>
</dbReference>
<feature type="transmembrane region" description="Helical" evidence="7">
    <location>
        <begin position="258"/>
        <end position="275"/>
    </location>
</feature>
<dbReference type="RefSeq" id="WP_136453334.1">
    <property type="nucleotide sequence ID" value="NZ_SSWH01000003.1"/>
</dbReference>
<dbReference type="PANTHER" id="PTHR30238">
    <property type="entry name" value="MEMBRANE BOUND PREDICTED REDOX MODULATOR"/>
    <property type="match status" value="1"/>
</dbReference>
<evidence type="ECO:0000256" key="6">
    <source>
        <dbReference type="SAM" id="MobiDB-lite"/>
    </source>
</evidence>
<comment type="similarity">
    <text evidence="2">Belongs to the TerC family.</text>
</comment>
<dbReference type="NCBIfam" id="TIGR03718">
    <property type="entry name" value="R_switched_Alx"/>
    <property type="match status" value="1"/>
</dbReference>
<feature type="transmembrane region" description="Helical" evidence="7">
    <location>
        <begin position="70"/>
        <end position="92"/>
    </location>
</feature>
<feature type="transmembrane region" description="Helical" evidence="7">
    <location>
        <begin position="191"/>
        <end position="211"/>
    </location>
</feature>
<gene>
    <name evidence="8" type="ORF">E8P82_04635</name>
</gene>
<feature type="transmembrane region" description="Helical" evidence="7">
    <location>
        <begin position="217"/>
        <end position="238"/>
    </location>
</feature>
<comment type="caution">
    <text evidence="8">The sequence shown here is derived from an EMBL/GenBank/DDBJ whole genome shotgun (WGS) entry which is preliminary data.</text>
</comment>
<dbReference type="AlphaFoldDB" id="A0A4S5E734"/>
<dbReference type="Proteomes" id="UP000305233">
    <property type="component" value="Unassembled WGS sequence"/>
</dbReference>
<dbReference type="PANTHER" id="PTHR30238:SF0">
    <property type="entry name" value="THYLAKOID MEMBRANE PROTEIN TERC, CHLOROPLASTIC"/>
    <property type="match status" value="1"/>
</dbReference>
<organism evidence="8 9">
    <name type="scientific">Arthrobacter echini</name>
    <dbReference type="NCBI Taxonomy" id="1529066"/>
    <lineage>
        <taxon>Bacteria</taxon>
        <taxon>Bacillati</taxon>
        <taxon>Actinomycetota</taxon>
        <taxon>Actinomycetes</taxon>
        <taxon>Micrococcales</taxon>
        <taxon>Micrococcaceae</taxon>
        <taxon>Arthrobacter</taxon>
    </lineage>
</organism>
<feature type="region of interest" description="Disordered" evidence="6">
    <location>
        <begin position="324"/>
        <end position="375"/>
    </location>
</feature>
<name>A0A4S5E734_9MICC</name>
<comment type="subcellular location">
    <subcellularLocation>
        <location evidence="1">Membrane</location>
        <topology evidence="1">Multi-pass membrane protein</topology>
    </subcellularLocation>
</comment>
<proteinExistence type="inferred from homology"/>
<feature type="transmembrane region" description="Helical" evidence="7">
    <location>
        <begin position="104"/>
        <end position="124"/>
    </location>
</feature>
<dbReference type="EMBL" id="SSWH01000003">
    <property type="protein sequence ID" value="THJ67397.1"/>
    <property type="molecule type" value="Genomic_DNA"/>
</dbReference>
<feature type="transmembrane region" description="Helical" evidence="7">
    <location>
        <begin position="6"/>
        <end position="27"/>
    </location>
</feature>
<dbReference type="GO" id="GO:0016020">
    <property type="term" value="C:membrane"/>
    <property type="evidence" value="ECO:0007669"/>
    <property type="project" value="UniProtKB-SubCell"/>
</dbReference>
<keyword evidence="9" id="KW-1185">Reference proteome</keyword>
<keyword evidence="4 7" id="KW-1133">Transmembrane helix</keyword>
<evidence type="ECO:0000256" key="1">
    <source>
        <dbReference type="ARBA" id="ARBA00004141"/>
    </source>
</evidence>
<dbReference type="InterPro" id="IPR022369">
    <property type="entry name" value="Integral_membrane_TerC_rswitch"/>
</dbReference>
<feature type="transmembrane region" description="Helical" evidence="7">
    <location>
        <begin position="295"/>
        <end position="317"/>
    </location>
</feature>
<feature type="compositionally biased region" description="Gly residues" evidence="6">
    <location>
        <begin position="330"/>
        <end position="349"/>
    </location>
</feature>
<dbReference type="Pfam" id="PF03741">
    <property type="entry name" value="TerC"/>
    <property type="match status" value="1"/>
</dbReference>
<feature type="transmembrane region" description="Helical" evidence="7">
    <location>
        <begin position="130"/>
        <end position="146"/>
    </location>
</feature>
<keyword evidence="3 7" id="KW-0812">Transmembrane</keyword>